<feature type="compositionally biased region" description="Basic and acidic residues" evidence="1">
    <location>
        <begin position="241"/>
        <end position="262"/>
    </location>
</feature>
<dbReference type="GeneID" id="66099544"/>
<name>A0A9P7VRU5_9AGAR</name>
<accession>A0A9P7VRU5</accession>
<keyword evidence="3" id="KW-1185">Reference proteome</keyword>
<evidence type="ECO:0000256" key="1">
    <source>
        <dbReference type="SAM" id="MobiDB-lite"/>
    </source>
</evidence>
<organism evidence="2 3">
    <name type="scientific">Guyanagaster necrorhizus</name>
    <dbReference type="NCBI Taxonomy" id="856835"/>
    <lineage>
        <taxon>Eukaryota</taxon>
        <taxon>Fungi</taxon>
        <taxon>Dikarya</taxon>
        <taxon>Basidiomycota</taxon>
        <taxon>Agaricomycotina</taxon>
        <taxon>Agaricomycetes</taxon>
        <taxon>Agaricomycetidae</taxon>
        <taxon>Agaricales</taxon>
        <taxon>Marasmiineae</taxon>
        <taxon>Physalacriaceae</taxon>
        <taxon>Guyanagaster</taxon>
    </lineage>
</organism>
<dbReference type="RefSeq" id="XP_043039055.1">
    <property type="nucleotide sequence ID" value="XM_043177257.1"/>
</dbReference>
<protein>
    <submittedName>
        <fullName evidence="2">Uncharacterized protein</fullName>
    </submittedName>
</protein>
<gene>
    <name evidence="2" type="ORF">BT62DRAFT_1006553</name>
</gene>
<feature type="compositionally biased region" description="Basic residues" evidence="1">
    <location>
        <begin position="221"/>
        <end position="240"/>
    </location>
</feature>
<proteinExistence type="predicted"/>
<evidence type="ECO:0000313" key="2">
    <source>
        <dbReference type="EMBL" id="KAG7445555.1"/>
    </source>
</evidence>
<dbReference type="AlphaFoldDB" id="A0A9P7VRU5"/>
<feature type="region of interest" description="Disordered" evidence="1">
    <location>
        <begin position="217"/>
        <end position="299"/>
    </location>
</feature>
<comment type="caution">
    <text evidence="2">The sequence shown here is derived from an EMBL/GenBank/DDBJ whole genome shotgun (WGS) entry which is preliminary data.</text>
</comment>
<reference evidence="2" key="1">
    <citation type="submission" date="2020-11" db="EMBL/GenBank/DDBJ databases">
        <title>Adaptations for nitrogen fixation in a non-lichenized fungal sporocarp promotes dispersal by wood-feeding termites.</title>
        <authorList>
            <consortium name="DOE Joint Genome Institute"/>
            <person name="Koch R.A."/>
            <person name="Yoon G."/>
            <person name="Arayal U."/>
            <person name="Lail K."/>
            <person name="Amirebrahimi M."/>
            <person name="Labutti K."/>
            <person name="Lipzen A."/>
            <person name="Riley R."/>
            <person name="Barry K."/>
            <person name="Henrissat B."/>
            <person name="Grigoriev I.V."/>
            <person name="Herr J.R."/>
            <person name="Aime M.C."/>
        </authorList>
    </citation>
    <scope>NUCLEOTIDE SEQUENCE</scope>
    <source>
        <strain evidence="2">MCA 3950</strain>
    </source>
</reference>
<sequence length="299" mass="33808">MHSSAYLAFKNFISDLDAVLYEPSCPQNLPIESQCLTHVFQDSSHISQWRIRDCQKELSYQSSVTSLLTKTGVKIALDPSLDGLMQPDDSGGTLRCSSSPVIRDVITARGNGTLLNLHRKERRSRKDLSSAHVEHRRAGRRLLRRIGEWNRAQPVSARQTATGEKTIKRDLCVMLRLRSSRCASKDVMMMLALGRTDSEINGTEWEKMPEKSVFKRSATQRLKKSKRSMAQRSVIKKPPHREKDTKSDRRACEGGRGRDGRVQAKGKRIPPLQESPPVQSKSFIYPDRLFGGESPPEPR</sequence>
<dbReference type="EMBL" id="MU250536">
    <property type="protein sequence ID" value="KAG7445555.1"/>
    <property type="molecule type" value="Genomic_DNA"/>
</dbReference>
<evidence type="ECO:0000313" key="3">
    <source>
        <dbReference type="Proteomes" id="UP000812287"/>
    </source>
</evidence>
<dbReference type="Proteomes" id="UP000812287">
    <property type="component" value="Unassembled WGS sequence"/>
</dbReference>